<keyword evidence="3" id="KW-1185">Reference proteome</keyword>
<organism evidence="2 3">
    <name type="scientific">Datura stramonium</name>
    <name type="common">Jimsonweed</name>
    <name type="synonym">Common thornapple</name>
    <dbReference type="NCBI Taxonomy" id="4076"/>
    <lineage>
        <taxon>Eukaryota</taxon>
        <taxon>Viridiplantae</taxon>
        <taxon>Streptophyta</taxon>
        <taxon>Embryophyta</taxon>
        <taxon>Tracheophyta</taxon>
        <taxon>Spermatophyta</taxon>
        <taxon>Magnoliopsida</taxon>
        <taxon>eudicotyledons</taxon>
        <taxon>Gunneridae</taxon>
        <taxon>Pentapetalae</taxon>
        <taxon>asterids</taxon>
        <taxon>lamiids</taxon>
        <taxon>Solanales</taxon>
        <taxon>Solanaceae</taxon>
        <taxon>Solanoideae</taxon>
        <taxon>Datureae</taxon>
        <taxon>Datura</taxon>
    </lineage>
</organism>
<evidence type="ECO:0000313" key="2">
    <source>
        <dbReference type="EMBL" id="MCD9640981.1"/>
    </source>
</evidence>
<sequence>METATSSSSPSLWGTNEQRQQELPRHHLGECGGLSGAGRFCCLGPSLLFALGQWEGLRLGLESLSTASSEAYPLINAESGLAAYKRKAERSIANSSLVVTAMAKDFVIVKLTKMQRWDDEILRD</sequence>
<comment type="caution">
    <text evidence="2">The sequence shown here is derived from an EMBL/GenBank/DDBJ whole genome shotgun (WGS) entry which is preliminary data.</text>
</comment>
<reference evidence="2 3" key="1">
    <citation type="journal article" date="2021" name="BMC Genomics">
        <title>Datura genome reveals duplications of psychoactive alkaloid biosynthetic genes and high mutation rate following tissue culture.</title>
        <authorList>
            <person name="Rajewski A."/>
            <person name="Carter-House D."/>
            <person name="Stajich J."/>
            <person name="Litt A."/>
        </authorList>
    </citation>
    <scope>NUCLEOTIDE SEQUENCE [LARGE SCALE GENOMIC DNA]</scope>
    <source>
        <strain evidence="2">AR-01</strain>
    </source>
</reference>
<feature type="compositionally biased region" description="Polar residues" evidence="1">
    <location>
        <begin position="1"/>
        <end position="18"/>
    </location>
</feature>
<feature type="region of interest" description="Disordered" evidence="1">
    <location>
        <begin position="1"/>
        <end position="21"/>
    </location>
</feature>
<dbReference type="Proteomes" id="UP000823775">
    <property type="component" value="Unassembled WGS sequence"/>
</dbReference>
<proteinExistence type="predicted"/>
<accession>A0ABS8V3Q5</accession>
<evidence type="ECO:0000313" key="3">
    <source>
        <dbReference type="Proteomes" id="UP000823775"/>
    </source>
</evidence>
<name>A0ABS8V3Q5_DATST</name>
<dbReference type="EMBL" id="JACEIK010003253">
    <property type="protein sequence ID" value="MCD9640981.1"/>
    <property type="molecule type" value="Genomic_DNA"/>
</dbReference>
<evidence type="ECO:0000256" key="1">
    <source>
        <dbReference type="SAM" id="MobiDB-lite"/>
    </source>
</evidence>
<gene>
    <name evidence="2" type="ORF">HAX54_026777</name>
</gene>
<protein>
    <submittedName>
        <fullName evidence="2">Uncharacterized protein</fullName>
    </submittedName>
</protein>